<comment type="caution">
    <text evidence="2">The sequence shown here is derived from an EMBL/GenBank/DDBJ whole genome shotgun (WGS) entry which is preliminary data.</text>
</comment>
<sequence length="112" mass="12521">MSRSAPARVSRTAPAPRRPRRARSARAFIGRVHFFKALFTRVRLRYIFMGLRGILDYFATSKVPEPVGPLAGPYLYIEAGPGAAPPLPLPPGRCASYRVHLQRNLTRESSFI</sequence>
<organism evidence="2 3">
    <name type="scientific">Eumeta variegata</name>
    <name type="common">Bagworm moth</name>
    <name type="synonym">Eumeta japonica</name>
    <dbReference type="NCBI Taxonomy" id="151549"/>
    <lineage>
        <taxon>Eukaryota</taxon>
        <taxon>Metazoa</taxon>
        <taxon>Ecdysozoa</taxon>
        <taxon>Arthropoda</taxon>
        <taxon>Hexapoda</taxon>
        <taxon>Insecta</taxon>
        <taxon>Pterygota</taxon>
        <taxon>Neoptera</taxon>
        <taxon>Endopterygota</taxon>
        <taxon>Lepidoptera</taxon>
        <taxon>Glossata</taxon>
        <taxon>Ditrysia</taxon>
        <taxon>Tineoidea</taxon>
        <taxon>Psychidae</taxon>
        <taxon>Oiketicinae</taxon>
        <taxon>Eumeta</taxon>
    </lineage>
</organism>
<evidence type="ECO:0000313" key="2">
    <source>
        <dbReference type="EMBL" id="GBP17972.1"/>
    </source>
</evidence>
<dbReference type="Proteomes" id="UP000299102">
    <property type="component" value="Unassembled WGS sequence"/>
</dbReference>
<keyword evidence="3" id="KW-1185">Reference proteome</keyword>
<dbReference type="EMBL" id="BGZK01000092">
    <property type="protein sequence ID" value="GBP17972.1"/>
    <property type="molecule type" value="Genomic_DNA"/>
</dbReference>
<dbReference type="AlphaFoldDB" id="A0A4C1TVB1"/>
<proteinExistence type="predicted"/>
<feature type="region of interest" description="Disordered" evidence="1">
    <location>
        <begin position="1"/>
        <end position="22"/>
    </location>
</feature>
<reference evidence="2 3" key="1">
    <citation type="journal article" date="2019" name="Commun. Biol.">
        <title>The bagworm genome reveals a unique fibroin gene that provides high tensile strength.</title>
        <authorList>
            <person name="Kono N."/>
            <person name="Nakamura H."/>
            <person name="Ohtoshi R."/>
            <person name="Tomita M."/>
            <person name="Numata K."/>
            <person name="Arakawa K."/>
        </authorList>
    </citation>
    <scope>NUCLEOTIDE SEQUENCE [LARGE SCALE GENOMIC DNA]</scope>
</reference>
<name>A0A4C1TVB1_EUMVA</name>
<gene>
    <name evidence="2" type="ORF">EVAR_16914_1</name>
</gene>
<protein>
    <submittedName>
        <fullName evidence="2">Uncharacterized protein</fullName>
    </submittedName>
</protein>
<accession>A0A4C1TVB1</accession>
<evidence type="ECO:0000256" key="1">
    <source>
        <dbReference type="SAM" id="MobiDB-lite"/>
    </source>
</evidence>
<evidence type="ECO:0000313" key="3">
    <source>
        <dbReference type="Proteomes" id="UP000299102"/>
    </source>
</evidence>
<feature type="compositionally biased region" description="Low complexity" evidence="1">
    <location>
        <begin position="1"/>
        <end position="15"/>
    </location>
</feature>